<sequence length="42" mass="5001">MDAANQEKDKRNNEPSGKEIEDKIRLEMKKREITRKLKGESR</sequence>
<reference evidence="2" key="2">
    <citation type="journal article" date="2022" name="Nat. Biotechnol.">
        <title>Carbon-negative production of acetone and isopropanol by gas fermentation at industrial pilot scale.</title>
        <authorList>
            <person name="Liew F.E."/>
            <person name="Nogle R."/>
            <person name="Abdalla T."/>
            <person name="Rasor B.J."/>
            <person name="Canter C."/>
            <person name="Jensen R.O."/>
            <person name="Wang L."/>
            <person name="Strutz J."/>
            <person name="Chirania P."/>
            <person name="De Tissera S."/>
            <person name="Mueller A.P."/>
            <person name="Ruan Z."/>
            <person name="Gao A."/>
            <person name="Tran L."/>
            <person name="Engle N.L."/>
            <person name="Bromley J.C."/>
            <person name="Daniell J."/>
            <person name="Conrado R."/>
            <person name="Tschaplinski T.J."/>
            <person name="Giannone R.J."/>
            <person name="Hettich R.L."/>
            <person name="Karim A.S."/>
            <person name="Simpson S.D."/>
            <person name="Brown S.D."/>
            <person name="Leang C."/>
            <person name="Jewett M.C."/>
            <person name="Kopke M."/>
        </authorList>
    </citation>
    <scope>NUCLEOTIDE SEQUENCE</scope>
    <source>
        <strain evidence="2">DJ080</strain>
    </source>
</reference>
<evidence type="ECO:0000313" key="3">
    <source>
        <dbReference type="Proteomes" id="UP001193748"/>
    </source>
</evidence>
<comment type="caution">
    <text evidence="2">The sequence shown here is derived from an EMBL/GenBank/DDBJ whole genome shotgun (WGS) entry which is preliminary data.</text>
</comment>
<dbReference type="RefSeq" id="WP_274604240.1">
    <property type="nucleotide sequence ID" value="NZ_JABSWW010000001.1"/>
</dbReference>
<evidence type="ECO:0000313" key="2">
    <source>
        <dbReference type="EMBL" id="NRT88726.1"/>
    </source>
</evidence>
<feature type="region of interest" description="Disordered" evidence="1">
    <location>
        <begin position="1"/>
        <end position="26"/>
    </location>
</feature>
<dbReference type="AlphaFoldDB" id="A0AAX0B0K5"/>
<name>A0AAX0B0K5_CLOBE</name>
<evidence type="ECO:0000256" key="1">
    <source>
        <dbReference type="SAM" id="MobiDB-lite"/>
    </source>
</evidence>
<protein>
    <submittedName>
        <fullName evidence="2">Uncharacterized protein</fullName>
    </submittedName>
</protein>
<proteinExistence type="predicted"/>
<organism evidence="2 3">
    <name type="scientific">Clostridium beijerinckii</name>
    <name type="common">Clostridium MP</name>
    <dbReference type="NCBI Taxonomy" id="1520"/>
    <lineage>
        <taxon>Bacteria</taxon>
        <taxon>Bacillati</taxon>
        <taxon>Bacillota</taxon>
        <taxon>Clostridia</taxon>
        <taxon>Eubacteriales</taxon>
        <taxon>Clostridiaceae</taxon>
        <taxon>Clostridium</taxon>
    </lineage>
</organism>
<reference evidence="2" key="1">
    <citation type="submission" date="2020-05" db="EMBL/GenBank/DDBJ databases">
        <authorList>
            <person name="Brown S."/>
            <person name="Huntemann M."/>
            <person name="Clum A."/>
            <person name="Spunde A."/>
            <person name="Palaniappan K."/>
            <person name="Ritter S."/>
            <person name="Mikhailova N."/>
            <person name="Chen I.-M."/>
            <person name="Stamatis D."/>
            <person name="Reddy T."/>
            <person name="O'Malley R."/>
            <person name="Daum C."/>
            <person name="Shapiro N."/>
            <person name="Ivanova N."/>
            <person name="Kyrpides N."/>
            <person name="Woyke T."/>
        </authorList>
    </citation>
    <scope>NUCLEOTIDE SEQUENCE</scope>
    <source>
        <strain evidence="2">DJ080</strain>
    </source>
</reference>
<accession>A0AAX0B0K5</accession>
<dbReference type="Proteomes" id="UP001193748">
    <property type="component" value="Unassembled WGS sequence"/>
</dbReference>
<gene>
    <name evidence="2" type="ORF">B0H41_002405</name>
</gene>
<dbReference type="EMBL" id="JABSWW010000001">
    <property type="protein sequence ID" value="NRT88726.1"/>
    <property type="molecule type" value="Genomic_DNA"/>
</dbReference>